<keyword evidence="3" id="KW-0808">Transferase</keyword>
<name>A0ABX8LLF2_9BACT</name>
<dbReference type="PANTHER" id="PTHR12526:SF630">
    <property type="entry name" value="GLYCOSYLTRANSFERASE"/>
    <property type="match status" value="1"/>
</dbReference>
<dbReference type="InterPro" id="IPR028098">
    <property type="entry name" value="Glyco_trans_4-like_N"/>
</dbReference>
<keyword evidence="3" id="KW-0328">Glycosyltransferase</keyword>
<organism evidence="3 4">
    <name type="scientific">Geomonas subterranea</name>
    <dbReference type="NCBI Taxonomy" id="2847989"/>
    <lineage>
        <taxon>Bacteria</taxon>
        <taxon>Pseudomonadati</taxon>
        <taxon>Thermodesulfobacteriota</taxon>
        <taxon>Desulfuromonadia</taxon>
        <taxon>Geobacterales</taxon>
        <taxon>Geobacteraceae</taxon>
        <taxon>Geomonas</taxon>
    </lineage>
</organism>
<dbReference type="EC" id="2.4.-.-" evidence="3"/>
<dbReference type="GO" id="GO:0016757">
    <property type="term" value="F:glycosyltransferase activity"/>
    <property type="evidence" value="ECO:0007669"/>
    <property type="project" value="UniProtKB-KW"/>
</dbReference>
<dbReference type="InterPro" id="IPR001296">
    <property type="entry name" value="Glyco_trans_1"/>
</dbReference>
<evidence type="ECO:0000313" key="4">
    <source>
        <dbReference type="Proteomes" id="UP000683559"/>
    </source>
</evidence>
<dbReference type="Pfam" id="PF00534">
    <property type="entry name" value="Glycos_transf_1"/>
    <property type="match status" value="1"/>
</dbReference>
<dbReference type="Pfam" id="PF13439">
    <property type="entry name" value="Glyco_transf_4"/>
    <property type="match status" value="1"/>
</dbReference>
<protein>
    <submittedName>
        <fullName evidence="3">Glycosyltransferase</fullName>
        <ecNumber evidence="3">2.4.-.-</ecNumber>
    </submittedName>
</protein>
<dbReference type="Proteomes" id="UP000683559">
    <property type="component" value="Chromosome"/>
</dbReference>
<feature type="domain" description="Glycosyl transferase family 1" evidence="1">
    <location>
        <begin position="195"/>
        <end position="360"/>
    </location>
</feature>
<dbReference type="EMBL" id="CP077683">
    <property type="protein sequence ID" value="QXE92329.1"/>
    <property type="molecule type" value="Genomic_DNA"/>
</dbReference>
<keyword evidence="4" id="KW-1185">Reference proteome</keyword>
<sequence>MKSGGTDNSLEGARILFVFGNLELGGAERQGLLLGRYLKERHGADVRVLGLQEGNGRLSELCDEADIPWEGTGVSWRWERRHIPANLLELRRFAALLKRQKPDLLMPYTFFPNVLCGLAWRFTGAKLCVWNQRDEGFCLEPELWRSLAARLTPCFISNSDKGREALLSAFPVSPDKVAVITNGILPARPLSGRGEWRGRIGLSEEAFAACMVANVHAQKDHETLLRAWRILADRQPQGAPAPVLLLAGRVDQGDQVRNLVDSLGLVDTVRFLGEVGDVAGLLSAADLCVHSSRSEGLPNAVLEAMACGLAVVATDIPGIREAVGPQGLRFLAPAGDASALAGRIAQLQQDPPLRATTGAEMRARVTERFDAEGAWRETVSFIGSRWP</sequence>
<evidence type="ECO:0000259" key="1">
    <source>
        <dbReference type="Pfam" id="PF00534"/>
    </source>
</evidence>
<evidence type="ECO:0000313" key="3">
    <source>
        <dbReference type="EMBL" id="QXE92329.1"/>
    </source>
</evidence>
<reference evidence="3 4" key="1">
    <citation type="submission" date="2021-06" db="EMBL/GenBank/DDBJ databases">
        <title>Gemonas diversity in paddy soil.</title>
        <authorList>
            <person name="Liu G."/>
        </authorList>
    </citation>
    <scope>NUCLEOTIDE SEQUENCE [LARGE SCALE GENOMIC DNA]</scope>
    <source>
        <strain evidence="3 4">RG2</strain>
    </source>
</reference>
<gene>
    <name evidence="3" type="ORF">KP001_07350</name>
</gene>
<dbReference type="RefSeq" id="WP_217288883.1">
    <property type="nucleotide sequence ID" value="NZ_CP077683.1"/>
</dbReference>
<proteinExistence type="predicted"/>
<feature type="domain" description="Glycosyltransferase subfamily 4-like N-terminal" evidence="2">
    <location>
        <begin position="25"/>
        <end position="184"/>
    </location>
</feature>
<dbReference type="PANTHER" id="PTHR12526">
    <property type="entry name" value="GLYCOSYLTRANSFERASE"/>
    <property type="match status" value="1"/>
</dbReference>
<evidence type="ECO:0000259" key="2">
    <source>
        <dbReference type="Pfam" id="PF13439"/>
    </source>
</evidence>
<accession>A0ABX8LLF2</accession>